<comment type="caution">
    <text evidence="1">The sequence shown here is derived from an EMBL/GenBank/DDBJ whole genome shotgun (WGS) entry which is preliminary data.</text>
</comment>
<sequence>MIWGAVGHWSVLQNYDLDAAVGDRLKGSFTVDRQVARGGPRHRRCCESVTPQTYLTVNDLQDAARSWGVP</sequence>
<dbReference type="EMBL" id="BAAARB010000010">
    <property type="protein sequence ID" value="GAA2380928.1"/>
    <property type="molecule type" value="Genomic_DNA"/>
</dbReference>
<keyword evidence="2" id="KW-1185">Reference proteome</keyword>
<organism evidence="1 2">
    <name type="scientific">Gordonia cholesterolivorans</name>
    <dbReference type="NCBI Taxonomy" id="559625"/>
    <lineage>
        <taxon>Bacteria</taxon>
        <taxon>Bacillati</taxon>
        <taxon>Actinomycetota</taxon>
        <taxon>Actinomycetes</taxon>
        <taxon>Mycobacteriales</taxon>
        <taxon>Gordoniaceae</taxon>
        <taxon>Gordonia</taxon>
    </lineage>
</organism>
<evidence type="ECO:0000313" key="1">
    <source>
        <dbReference type="EMBL" id="GAA2380928.1"/>
    </source>
</evidence>
<gene>
    <name evidence="1" type="ORF">GCM10009855_21180</name>
</gene>
<protein>
    <submittedName>
        <fullName evidence="1">Uncharacterized protein</fullName>
    </submittedName>
</protein>
<dbReference type="Proteomes" id="UP001501170">
    <property type="component" value="Unassembled WGS sequence"/>
</dbReference>
<evidence type="ECO:0000313" key="2">
    <source>
        <dbReference type="Proteomes" id="UP001501170"/>
    </source>
</evidence>
<proteinExistence type="predicted"/>
<reference evidence="1 2" key="1">
    <citation type="journal article" date="2019" name="Int. J. Syst. Evol. Microbiol.">
        <title>The Global Catalogue of Microorganisms (GCM) 10K type strain sequencing project: providing services to taxonomists for standard genome sequencing and annotation.</title>
        <authorList>
            <consortium name="The Broad Institute Genomics Platform"/>
            <consortium name="The Broad Institute Genome Sequencing Center for Infectious Disease"/>
            <person name="Wu L."/>
            <person name="Ma J."/>
        </authorList>
    </citation>
    <scope>NUCLEOTIDE SEQUENCE [LARGE SCALE GENOMIC DNA]</scope>
    <source>
        <strain evidence="1 2">JCM 16227</strain>
    </source>
</reference>
<name>A0ABN3HIA3_9ACTN</name>
<accession>A0ABN3HIA3</accession>